<name>A0ABR7GHI2_9FIRM</name>
<organism evidence="4 5">
    <name type="scientific">Roseburia lenta</name>
    <dbReference type="NCBI Taxonomy" id="2763061"/>
    <lineage>
        <taxon>Bacteria</taxon>
        <taxon>Bacillati</taxon>
        <taxon>Bacillota</taxon>
        <taxon>Clostridia</taxon>
        <taxon>Lachnospirales</taxon>
        <taxon>Lachnospiraceae</taxon>
        <taxon>Roseburia</taxon>
    </lineage>
</organism>
<keyword evidence="5" id="KW-1185">Reference proteome</keyword>
<feature type="coiled-coil region" evidence="2">
    <location>
        <begin position="284"/>
        <end position="312"/>
    </location>
</feature>
<proteinExistence type="predicted"/>
<keyword evidence="2" id="KW-0175">Coiled coil</keyword>
<sequence>MDKNEFKTKYDEIKQLIKEGRTDEALDIVESTNWRKVHNVNALVKASEVCEEAGRLEEARELLYMAHDRSPIGRMIIYHLAILCVKLGDLDEAKEFYDEFVEIAPHDSLKYIIKYQINKAKGADYTTLIGILEELKEHDFLEEWAYELAYLYHKTMQVDKCIDLCDEIILWFGDGPYVERALEMKMIYQPLDKMQEDKYRHFQQRRDGVTEIRANEILHSGEIVHETMAIPQVELPAERFNTVNLQAEIKKNIDEIMRATEAEAVSENMENIKTLVEEIPYLQVNEQSDAIAEEQKQAKQELDESLKDTFNEYLAEEYDGQISLLVPESKEVEQQVDGQMTIEDVMEEWEKTRRAAEAALQEAEQQKLESAKNIALKEASQIMDRLEEAIPKLDAGARPTDLLKEEYMAKQDEASSEPVKDRTEDLAPAVFQIPKVEADGVMGVGLEIPVVDPASAHIIKGEESPEAPSIVKSVEPDASEEWHPPVLEDQDEKADPAQEASLPEEADLEEVTDVDYKEASKIVADVNDMLQQEIDRIMANEGQEEVRHLEEETLASEVAEEIAPDVEEDDLPEITLPEDLQEFVAEAETAESEVGPQEAVAEEAMPSREQEVAEEPLPEIADVVLDPEEMAELLDENVLERAISEEMPELTLSEEEKEIFSYFMPIDGMENTICQALTGVRYRLENKKNSASGNIIIQGGVGSGKTMLASNLIKVLQIETDKLTGNVGKIDAEQLNKKDVALVLSKVSGGCLIIEGAGRLSERTQETMRQLMSQENCDVLVLMEDQKKRIDKMLSHNSAFAAMFTEKITIPIFTIDELVNFGKVYALEEGYVVDEMAILAMYNRINLIQRVDHPTSLIEVRDIVESAIDKAEKGGIKAMFSRFGSKRYDEDGNLILREQDFEL</sequence>
<evidence type="ECO:0000313" key="5">
    <source>
        <dbReference type="Proteomes" id="UP000643810"/>
    </source>
</evidence>
<dbReference type="InterPro" id="IPR019734">
    <property type="entry name" value="TPR_rpt"/>
</dbReference>
<dbReference type="Gene3D" id="1.25.40.10">
    <property type="entry name" value="Tetratricopeptide repeat domain"/>
    <property type="match status" value="1"/>
</dbReference>
<dbReference type="PROSITE" id="PS50005">
    <property type="entry name" value="TPR"/>
    <property type="match status" value="1"/>
</dbReference>
<dbReference type="Pfam" id="PF13181">
    <property type="entry name" value="TPR_8"/>
    <property type="match status" value="1"/>
</dbReference>
<feature type="compositionally biased region" description="Acidic residues" evidence="3">
    <location>
        <begin position="502"/>
        <end position="513"/>
    </location>
</feature>
<accession>A0ABR7GHI2</accession>
<evidence type="ECO:0000256" key="3">
    <source>
        <dbReference type="SAM" id="MobiDB-lite"/>
    </source>
</evidence>
<feature type="coiled-coil region" evidence="2">
    <location>
        <begin position="346"/>
        <end position="373"/>
    </location>
</feature>
<dbReference type="EMBL" id="JACOPG010000002">
    <property type="protein sequence ID" value="MBC5686451.1"/>
    <property type="molecule type" value="Genomic_DNA"/>
</dbReference>
<protein>
    <recommendedName>
        <fullName evidence="6">AAA+ ATPase domain-containing protein</fullName>
    </recommendedName>
</protein>
<comment type="caution">
    <text evidence="4">The sequence shown here is derived from an EMBL/GenBank/DDBJ whole genome shotgun (WGS) entry which is preliminary data.</text>
</comment>
<gene>
    <name evidence="4" type="ORF">H8R94_07520</name>
</gene>
<reference evidence="4 5" key="1">
    <citation type="submission" date="2020-08" db="EMBL/GenBank/DDBJ databases">
        <title>Genome public.</title>
        <authorList>
            <person name="Liu C."/>
            <person name="Sun Q."/>
        </authorList>
    </citation>
    <scope>NUCLEOTIDE SEQUENCE [LARGE SCALE GENOMIC DNA]</scope>
    <source>
        <strain evidence="4 5">NSJ-9</strain>
    </source>
</reference>
<evidence type="ECO:0000313" key="4">
    <source>
        <dbReference type="EMBL" id="MBC5686451.1"/>
    </source>
</evidence>
<dbReference type="InterPro" id="IPR027417">
    <property type="entry name" value="P-loop_NTPase"/>
</dbReference>
<dbReference type="Gene3D" id="3.40.50.300">
    <property type="entry name" value="P-loop containing nucleotide triphosphate hydrolases"/>
    <property type="match status" value="1"/>
</dbReference>
<feature type="region of interest" description="Disordered" evidence="3">
    <location>
        <begin position="460"/>
        <end position="513"/>
    </location>
</feature>
<keyword evidence="1" id="KW-0802">TPR repeat</keyword>
<evidence type="ECO:0008006" key="6">
    <source>
        <dbReference type="Google" id="ProtNLM"/>
    </source>
</evidence>
<feature type="region of interest" description="Disordered" evidence="3">
    <location>
        <begin position="587"/>
        <end position="615"/>
    </location>
</feature>
<dbReference type="InterPro" id="IPR011990">
    <property type="entry name" value="TPR-like_helical_dom_sf"/>
</dbReference>
<dbReference type="RefSeq" id="WP_178009796.1">
    <property type="nucleotide sequence ID" value="NZ_JACOPG010000002.1"/>
</dbReference>
<evidence type="ECO:0000256" key="1">
    <source>
        <dbReference type="PROSITE-ProRule" id="PRU00339"/>
    </source>
</evidence>
<dbReference type="Proteomes" id="UP000643810">
    <property type="component" value="Unassembled WGS sequence"/>
</dbReference>
<feature type="repeat" description="TPR" evidence="1">
    <location>
        <begin position="74"/>
        <end position="107"/>
    </location>
</feature>
<dbReference type="SUPFAM" id="SSF52540">
    <property type="entry name" value="P-loop containing nucleoside triphosphate hydrolases"/>
    <property type="match status" value="1"/>
</dbReference>
<evidence type="ECO:0000256" key="2">
    <source>
        <dbReference type="SAM" id="Coils"/>
    </source>
</evidence>
<dbReference type="SUPFAM" id="SSF48452">
    <property type="entry name" value="TPR-like"/>
    <property type="match status" value="1"/>
</dbReference>